<sequence>MNRGSARAVFVAFPFLRVLVPTTEARAGAGDRSDASRVPWPLAARVLEAKKKKNPQGPLRHTKNSQQSAWSETSGLWNLIKPSRSAFFNHAPVAHALASSLILATLGPPSGSPGQGSLRSLRRNGAERGGAGRDAGVLSRHARRGAAGGGSGAGAAKRHGRGGKWGGGGWGGDPGELSDPHERERGRVTTMVGGGEPSRAEPHVVCRFNSEISSRTTRSRIAFVDDTSVVWTETPSPRRPGRARPSCVAVTL</sequence>
<feature type="signal peptide" evidence="2">
    <location>
        <begin position="1"/>
        <end position="25"/>
    </location>
</feature>
<evidence type="ECO:0008006" key="5">
    <source>
        <dbReference type="Google" id="ProtNLM"/>
    </source>
</evidence>
<feature type="compositionally biased region" description="Gly residues" evidence="1">
    <location>
        <begin position="163"/>
        <end position="174"/>
    </location>
</feature>
<organism evidence="3 4">
    <name type="scientific">Marchantia polymorpha subsp. ruderalis</name>
    <dbReference type="NCBI Taxonomy" id="1480154"/>
    <lineage>
        <taxon>Eukaryota</taxon>
        <taxon>Viridiplantae</taxon>
        <taxon>Streptophyta</taxon>
        <taxon>Embryophyta</taxon>
        <taxon>Marchantiophyta</taxon>
        <taxon>Marchantiopsida</taxon>
        <taxon>Marchantiidae</taxon>
        <taxon>Marchantiales</taxon>
        <taxon>Marchantiaceae</taxon>
        <taxon>Marchantia</taxon>
    </lineage>
</organism>
<evidence type="ECO:0000313" key="3">
    <source>
        <dbReference type="EMBL" id="OAE25967.1"/>
    </source>
</evidence>
<keyword evidence="4" id="KW-1185">Reference proteome</keyword>
<feature type="chain" id="PRO_5008052200" description="Secreted protein" evidence="2">
    <location>
        <begin position="26"/>
        <end position="252"/>
    </location>
</feature>
<gene>
    <name evidence="3" type="ORF">AXG93_1712s1470</name>
</gene>
<protein>
    <recommendedName>
        <fullName evidence="5">Secreted protein</fullName>
    </recommendedName>
</protein>
<feature type="region of interest" description="Disordered" evidence="1">
    <location>
        <begin position="108"/>
        <end position="183"/>
    </location>
</feature>
<keyword evidence="2" id="KW-0732">Signal</keyword>
<dbReference type="AlphaFoldDB" id="A0A176VYZ9"/>
<dbReference type="Proteomes" id="UP000077202">
    <property type="component" value="Unassembled WGS sequence"/>
</dbReference>
<dbReference type="EMBL" id="LVLJ01002271">
    <property type="protein sequence ID" value="OAE25967.1"/>
    <property type="molecule type" value="Genomic_DNA"/>
</dbReference>
<accession>A0A176VYZ9</accession>
<name>A0A176VYZ9_MARPO</name>
<evidence type="ECO:0000313" key="4">
    <source>
        <dbReference type="Proteomes" id="UP000077202"/>
    </source>
</evidence>
<evidence type="ECO:0000256" key="1">
    <source>
        <dbReference type="SAM" id="MobiDB-lite"/>
    </source>
</evidence>
<proteinExistence type="predicted"/>
<feature type="region of interest" description="Disordered" evidence="1">
    <location>
        <begin position="49"/>
        <end position="70"/>
    </location>
</feature>
<comment type="caution">
    <text evidence="3">The sequence shown here is derived from an EMBL/GenBank/DDBJ whole genome shotgun (WGS) entry which is preliminary data.</text>
</comment>
<reference evidence="3" key="1">
    <citation type="submission" date="2016-03" db="EMBL/GenBank/DDBJ databases">
        <title>Mechanisms controlling the formation of the plant cell surface in tip-growing cells are functionally conserved among land plants.</title>
        <authorList>
            <person name="Honkanen S."/>
            <person name="Jones V.A."/>
            <person name="Morieri G."/>
            <person name="Champion C."/>
            <person name="Hetherington A.J."/>
            <person name="Kelly S."/>
            <person name="Saint-Marcoux D."/>
            <person name="Proust H."/>
            <person name="Prescott H."/>
            <person name="Dolan L."/>
        </authorList>
    </citation>
    <scope>NUCLEOTIDE SEQUENCE [LARGE SCALE GENOMIC DNA]</scope>
    <source>
        <tissue evidence="3">Whole gametophyte</tissue>
    </source>
</reference>
<evidence type="ECO:0000256" key="2">
    <source>
        <dbReference type="SAM" id="SignalP"/>
    </source>
</evidence>